<dbReference type="GO" id="GO:0004888">
    <property type="term" value="F:transmembrane signaling receptor activity"/>
    <property type="evidence" value="ECO:0007669"/>
    <property type="project" value="InterPro"/>
</dbReference>
<keyword evidence="3" id="KW-0145">Chemotaxis</keyword>
<protein>
    <submittedName>
        <fullName evidence="12">Methyl-accepting chemotaxis protein</fullName>
    </submittedName>
</protein>
<feature type="domain" description="Methyl-accepting transducer" evidence="11">
    <location>
        <begin position="246"/>
        <end position="475"/>
    </location>
</feature>
<keyword evidence="2" id="KW-1003">Cell membrane</keyword>
<evidence type="ECO:0000256" key="3">
    <source>
        <dbReference type="ARBA" id="ARBA00022500"/>
    </source>
</evidence>
<feature type="transmembrane region" description="Helical" evidence="10">
    <location>
        <begin position="205"/>
        <end position="228"/>
    </location>
</feature>
<keyword evidence="5 10" id="KW-1133">Transmembrane helix</keyword>
<dbReference type="PROSITE" id="PS50111">
    <property type="entry name" value="CHEMOTAXIS_TRANSDUC_2"/>
    <property type="match status" value="1"/>
</dbReference>
<dbReference type="GO" id="GO:0006935">
    <property type="term" value="P:chemotaxis"/>
    <property type="evidence" value="ECO:0007669"/>
    <property type="project" value="UniProtKB-KW"/>
</dbReference>
<evidence type="ECO:0000256" key="2">
    <source>
        <dbReference type="ARBA" id="ARBA00022475"/>
    </source>
</evidence>
<keyword evidence="4 10" id="KW-0812">Transmembrane</keyword>
<evidence type="ECO:0000256" key="5">
    <source>
        <dbReference type="ARBA" id="ARBA00022989"/>
    </source>
</evidence>
<reference evidence="13" key="1">
    <citation type="submission" date="2017-11" db="EMBL/GenBank/DDBJ databases">
        <authorList>
            <person name="Watanabe M."/>
            <person name="Kojima H."/>
        </authorList>
    </citation>
    <scope>NUCLEOTIDE SEQUENCE [LARGE SCALE GENOMIC DNA]</scope>
    <source>
        <strain evidence="13">Tokyo 01</strain>
    </source>
</reference>
<sequence>MLKKIKLEGKLTIMLSLIIFLTLGIMFFISHESAKREILKAKSEMFKRICLDIIGFIRLQDERVKRHEITLEEAQNEIREYVNGPKMPDGSRNAAKSKMGLSLSNEEKDRYMYVWGNTSKGVIILHAFDFELTDCWDYNIEGKYTVRDSWGNPQKTGFIFRELWQNPNEPVYTFLAYQLYYEPWDWVIGVGAREELLYKDIIHILIFKFVISGFMIFAGTVILLLFFIKQGIVKPVNNAVRELSECSSQLTSGSGQIALSSQKLAESTSEHAASLEETSSSLDELVSTAQQNSESADKSDKYINQASAIVIKANKSMAKLTEAMQKVFSSSDKTVKIVNKINKIAFQTNLLALNASIEAARAGEAGAGFTVVADEVRNLAKLTAASANETAELIEESAVSIKEGYSLTQTTNNDFQEATDIVRNLGMLVREVAATSRGQALSIEQLNKIVADMDRLTQSNAANSEESASASEELNSQAVILKNVVEVLIDMVGVSTSS</sequence>
<evidence type="ECO:0000256" key="4">
    <source>
        <dbReference type="ARBA" id="ARBA00022692"/>
    </source>
</evidence>
<dbReference type="AlphaFoldDB" id="A0A401FWR9"/>
<dbReference type="EMBL" id="BEXT01000001">
    <property type="protein sequence ID" value="GBC61415.1"/>
    <property type="molecule type" value="Genomic_DNA"/>
</dbReference>
<keyword evidence="6 10" id="KW-0472">Membrane</keyword>
<keyword evidence="8" id="KW-0807">Transducer</keyword>
<organism evidence="12 13">
    <name type="scientific">Desulfonema ishimotonii</name>
    <dbReference type="NCBI Taxonomy" id="45657"/>
    <lineage>
        <taxon>Bacteria</taxon>
        <taxon>Pseudomonadati</taxon>
        <taxon>Thermodesulfobacteriota</taxon>
        <taxon>Desulfobacteria</taxon>
        <taxon>Desulfobacterales</taxon>
        <taxon>Desulfococcaceae</taxon>
        <taxon>Desulfonema</taxon>
    </lineage>
</organism>
<dbReference type="SUPFAM" id="SSF58104">
    <property type="entry name" value="Methyl-accepting chemotaxis protein (MCP) signaling domain"/>
    <property type="match status" value="1"/>
</dbReference>
<name>A0A401FWR9_9BACT</name>
<dbReference type="InterPro" id="IPR004090">
    <property type="entry name" value="Chemotax_Me-accpt_rcpt"/>
</dbReference>
<keyword evidence="9" id="KW-0175">Coiled coil</keyword>
<dbReference type="InterPro" id="IPR033480">
    <property type="entry name" value="sCache_2"/>
</dbReference>
<keyword evidence="13" id="KW-1185">Reference proteome</keyword>
<dbReference type="Gene3D" id="1.10.287.950">
    <property type="entry name" value="Methyl-accepting chemotaxis protein"/>
    <property type="match status" value="1"/>
</dbReference>
<dbReference type="SMART" id="SM00283">
    <property type="entry name" value="MA"/>
    <property type="match status" value="1"/>
</dbReference>
<proteinExistence type="inferred from homology"/>
<dbReference type="PANTHER" id="PTHR43531:SF11">
    <property type="entry name" value="METHYL-ACCEPTING CHEMOTAXIS PROTEIN 3"/>
    <property type="match status" value="1"/>
</dbReference>
<dbReference type="PRINTS" id="PR00260">
    <property type="entry name" value="CHEMTRNSDUCR"/>
</dbReference>
<comment type="similarity">
    <text evidence="7">Belongs to the methyl-accepting chemotaxis (MCP) protein family.</text>
</comment>
<evidence type="ECO:0000256" key="10">
    <source>
        <dbReference type="SAM" id="Phobius"/>
    </source>
</evidence>
<dbReference type="PANTHER" id="PTHR43531">
    <property type="entry name" value="PROTEIN ICFG"/>
    <property type="match status" value="1"/>
</dbReference>
<dbReference type="InterPro" id="IPR004089">
    <property type="entry name" value="MCPsignal_dom"/>
</dbReference>
<gene>
    <name evidence="12" type="ORF">DENIS_2375</name>
</gene>
<dbReference type="RefSeq" id="WP_166405050.1">
    <property type="nucleotide sequence ID" value="NZ_BEXT01000001.1"/>
</dbReference>
<dbReference type="InterPro" id="IPR051310">
    <property type="entry name" value="MCP_chemotaxis"/>
</dbReference>
<comment type="caution">
    <text evidence="12">The sequence shown here is derived from an EMBL/GenBank/DDBJ whole genome shotgun (WGS) entry which is preliminary data.</text>
</comment>
<evidence type="ECO:0000313" key="13">
    <source>
        <dbReference type="Proteomes" id="UP000288096"/>
    </source>
</evidence>
<evidence type="ECO:0000256" key="7">
    <source>
        <dbReference type="ARBA" id="ARBA00029447"/>
    </source>
</evidence>
<dbReference type="Pfam" id="PF17200">
    <property type="entry name" value="sCache_2"/>
    <property type="match status" value="1"/>
</dbReference>
<evidence type="ECO:0000259" key="11">
    <source>
        <dbReference type="PROSITE" id="PS50111"/>
    </source>
</evidence>
<dbReference type="Pfam" id="PF00015">
    <property type="entry name" value="MCPsignal"/>
    <property type="match status" value="1"/>
</dbReference>
<evidence type="ECO:0000256" key="1">
    <source>
        <dbReference type="ARBA" id="ARBA00004651"/>
    </source>
</evidence>
<evidence type="ECO:0000256" key="8">
    <source>
        <dbReference type="PROSITE-ProRule" id="PRU00284"/>
    </source>
</evidence>
<feature type="coiled-coil region" evidence="9">
    <location>
        <begin position="57"/>
        <end position="84"/>
    </location>
</feature>
<reference evidence="13" key="2">
    <citation type="submission" date="2019-01" db="EMBL/GenBank/DDBJ databases">
        <title>Genome sequence of Desulfonema ishimotonii strain Tokyo 01.</title>
        <authorList>
            <person name="Fukui M."/>
        </authorList>
    </citation>
    <scope>NUCLEOTIDE SEQUENCE [LARGE SCALE GENOMIC DNA]</scope>
    <source>
        <strain evidence="13">Tokyo 01</strain>
    </source>
</reference>
<feature type="transmembrane region" description="Helical" evidence="10">
    <location>
        <begin position="12"/>
        <end position="30"/>
    </location>
</feature>
<dbReference type="GO" id="GO:0007165">
    <property type="term" value="P:signal transduction"/>
    <property type="evidence" value="ECO:0007669"/>
    <property type="project" value="UniProtKB-KW"/>
</dbReference>
<evidence type="ECO:0000256" key="6">
    <source>
        <dbReference type="ARBA" id="ARBA00023136"/>
    </source>
</evidence>
<dbReference type="Proteomes" id="UP000288096">
    <property type="component" value="Unassembled WGS sequence"/>
</dbReference>
<accession>A0A401FWR9</accession>
<dbReference type="Gene3D" id="3.30.450.20">
    <property type="entry name" value="PAS domain"/>
    <property type="match status" value="1"/>
</dbReference>
<dbReference type="GO" id="GO:0005886">
    <property type="term" value="C:plasma membrane"/>
    <property type="evidence" value="ECO:0007669"/>
    <property type="project" value="UniProtKB-SubCell"/>
</dbReference>
<evidence type="ECO:0000313" key="12">
    <source>
        <dbReference type="EMBL" id="GBC61415.1"/>
    </source>
</evidence>
<evidence type="ECO:0000256" key="9">
    <source>
        <dbReference type="SAM" id="Coils"/>
    </source>
</evidence>
<comment type="subcellular location">
    <subcellularLocation>
        <location evidence="1">Cell membrane</location>
        <topology evidence="1">Multi-pass membrane protein</topology>
    </subcellularLocation>
</comment>